<feature type="transmembrane region" description="Helical" evidence="2">
    <location>
        <begin position="52"/>
        <end position="70"/>
    </location>
</feature>
<feature type="region of interest" description="Disordered" evidence="1">
    <location>
        <begin position="88"/>
        <end position="113"/>
    </location>
</feature>
<organism evidence="3">
    <name type="scientific">hydrothermal vent metagenome</name>
    <dbReference type="NCBI Taxonomy" id="652676"/>
    <lineage>
        <taxon>unclassified sequences</taxon>
        <taxon>metagenomes</taxon>
        <taxon>ecological metagenomes</taxon>
    </lineage>
</organism>
<gene>
    <name evidence="3" type="ORF">MNBD_GAMMA03-1947</name>
</gene>
<sequence>MNEQKAKFTWHYYVMASGALLAMLAGTLGSMSGVITGLSLSLVSLPRLPLKTLTRLAFMVAFVGLYVFAFPDPDVVRKKMAGQHIPMDPALMSPSHNTEMSAPEVDSVPPVVQ</sequence>
<evidence type="ECO:0000313" key="3">
    <source>
        <dbReference type="EMBL" id="VAW47848.1"/>
    </source>
</evidence>
<name>A0A3B0VW31_9ZZZZ</name>
<keyword evidence="2" id="KW-1133">Transmembrane helix</keyword>
<proteinExistence type="predicted"/>
<keyword evidence="2" id="KW-0812">Transmembrane</keyword>
<keyword evidence="2" id="KW-0472">Membrane</keyword>
<dbReference type="EMBL" id="UOFC01000168">
    <property type="protein sequence ID" value="VAW47848.1"/>
    <property type="molecule type" value="Genomic_DNA"/>
</dbReference>
<protein>
    <submittedName>
        <fullName evidence="3">Uncharacterized protein</fullName>
    </submittedName>
</protein>
<feature type="transmembrane region" description="Helical" evidence="2">
    <location>
        <begin position="12"/>
        <end position="40"/>
    </location>
</feature>
<dbReference type="AlphaFoldDB" id="A0A3B0VW31"/>
<reference evidence="3" key="1">
    <citation type="submission" date="2018-06" db="EMBL/GenBank/DDBJ databases">
        <authorList>
            <person name="Zhirakovskaya E."/>
        </authorList>
    </citation>
    <scope>NUCLEOTIDE SEQUENCE</scope>
</reference>
<accession>A0A3B0VW31</accession>
<evidence type="ECO:0000256" key="2">
    <source>
        <dbReference type="SAM" id="Phobius"/>
    </source>
</evidence>
<evidence type="ECO:0000256" key="1">
    <source>
        <dbReference type="SAM" id="MobiDB-lite"/>
    </source>
</evidence>